<evidence type="ECO:0000313" key="1">
    <source>
        <dbReference type="EMBL" id="KAK5630544.1"/>
    </source>
</evidence>
<gene>
    <name evidence="1" type="ORF">RRF57_006259</name>
</gene>
<protein>
    <submittedName>
        <fullName evidence="1">Uncharacterized protein</fullName>
    </submittedName>
</protein>
<sequence>MVDAAYGGKGEIRTVLLGEAAATLSVSQRTGPGRRTEAICNIKTKADHEAIIDEGQTNHFTET</sequence>
<reference evidence="1 2" key="1">
    <citation type="submission" date="2023-10" db="EMBL/GenBank/DDBJ databases">
        <title>Draft genome sequence of Xylaria bambusicola isolate GMP-LS, the root and basal stem rot pathogen of sugarcane in Indonesia.</title>
        <authorList>
            <person name="Selvaraj P."/>
            <person name="Muralishankar V."/>
            <person name="Muruganantham S."/>
            <person name="Sp S."/>
            <person name="Haryani S."/>
            <person name="Lau K.J.X."/>
            <person name="Naqvi N.I."/>
        </authorList>
    </citation>
    <scope>NUCLEOTIDE SEQUENCE [LARGE SCALE GENOMIC DNA]</scope>
    <source>
        <strain evidence="1">GMP-LS</strain>
    </source>
</reference>
<dbReference type="EMBL" id="JAWHQM010000016">
    <property type="protein sequence ID" value="KAK5630544.1"/>
    <property type="molecule type" value="Genomic_DNA"/>
</dbReference>
<evidence type="ECO:0000313" key="2">
    <source>
        <dbReference type="Proteomes" id="UP001305414"/>
    </source>
</evidence>
<dbReference type="Proteomes" id="UP001305414">
    <property type="component" value="Unassembled WGS sequence"/>
</dbReference>
<organism evidence="1 2">
    <name type="scientific">Xylaria bambusicola</name>
    <dbReference type="NCBI Taxonomy" id="326684"/>
    <lineage>
        <taxon>Eukaryota</taxon>
        <taxon>Fungi</taxon>
        <taxon>Dikarya</taxon>
        <taxon>Ascomycota</taxon>
        <taxon>Pezizomycotina</taxon>
        <taxon>Sordariomycetes</taxon>
        <taxon>Xylariomycetidae</taxon>
        <taxon>Xylariales</taxon>
        <taxon>Xylariaceae</taxon>
        <taxon>Xylaria</taxon>
    </lineage>
</organism>
<comment type="caution">
    <text evidence="1">The sequence shown here is derived from an EMBL/GenBank/DDBJ whole genome shotgun (WGS) entry which is preliminary data.</text>
</comment>
<keyword evidence="2" id="KW-1185">Reference proteome</keyword>
<dbReference type="AlphaFoldDB" id="A0AAN7UZ45"/>
<proteinExistence type="predicted"/>
<accession>A0AAN7UZ45</accession>
<name>A0AAN7UZ45_9PEZI</name>